<dbReference type="SMART" id="SM00303">
    <property type="entry name" value="GPS"/>
    <property type="match status" value="1"/>
</dbReference>
<dbReference type="InterPro" id="IPR017981">
    <property type="entry name" value="GPCR_2-like_7TM"/>
</dbReference>
<dbReference type="PANTHER" id="PTHR12011">
    <property type="entry name" value="ADHESION G-PROTEIN COUPLED RECEPTOR"/>
    <property type="match status" value="1"/>
</dbReference>
<keyword evidence="5" id="KW-1015">Disulfide bond</keyword>
<evidence type="ECO:0000256" key="4">
    <source>
        <dbReference type="ARBA" id="ARBA00023136"/>
    </source>
</evidence>
<dbReference type="PANTHER" id="PTHR12011:SF326">
    <property type="entry name" value="ADHESION G-PROTEIN COUPLED RECEPTOR G5"/>
    <property type="match status" value="1"/>
</dbReference>
<organism evidence="10 11">
    <name type="scientific">Astatotilapia calliptera</name>
    <name type="common">Eastern happy</name>
    <name type="synonym">Chromis callipterus</name>
    <dbReference type="NCBI Taxonomy" id="8154"/>
    <lineage>
        <taxon>Eukaryota</taxon>
        <taxon>Metazoa</taxon>
        <taxon>Chordata</taxon>
        <taxon>Craniata</taxon>
        <taxon>Vertebrata</taxon>
        <taxon>Euteleostomi</taxon>
        <taxon>Actinopterygii</taxon>
        <taxon>Neopterygii</taxon>
        <taxon>Teleostei</taxon>
        <taxon>Neoteleostei</taxon>
        <taxon>Acanthomorphata</taxon>
        <taxon>Ovalentaria</taxon>
        <taxon>Cichlomorphae</taxon>
        <taxon>Cichliformes</taxon>
        <taxon>Cichlidae</taxon>
        <taxon>African cichlids</taxon>
        <taxon>Pseudocrenilabrinae</taxon>
        <taxon>Haplochromini</taxon>
        <taxon>Astatotilapia</taxon>
    </lineage>
</organism>
<keyword evidence="4 6" id="KW-0472">Membrane</keyword>
<dbReference type="Gene3D" id="1.20.1070.10">
    <property type="entry name" value="Rhodopsin 7-helix transmembrane proteins"/>
    <property type="match status" value="1"/>
</dbReference>
<reference evidence="11" key="2">
    <citation type="submission" date="2023-03" db="EMBL/GenBank/DDBJ databases">
        <authorList>
            <consortium name="Wellcome Sanger Institute Data Sharing"/>
        </authorList>
    </citation>
    <scope>NUCLEOTIDE SEQUENCE [LARGE SCALE GENOMIC DNA]</scope>
</reference>
<dbReference type="GO" id="GO:0005886">
    <property type="term" value="C:plasma membrane"/>
    <property type="evidence" value="ECO:0007669"/>
    <property type="project" value="TreeGrafter"/>
</dbReference>
<evidence type="ECO:0000256" key="5">
    <source>
        <dbReference type="ARBA" id="ARBA00023157"/>
    </source>
</evidence>
<feature type="domain" description="GAIN-B" evidence="8">
    <location>
        <begin position="107"/>
        <end position="246"/>
    </location>
</feature>
<reference evidence="10" key="4">
    <citation type="submission" date="2025-09" db="UniProtKB">
        <authorList>
            <consortium name="Ensembl"/>
        </authorList>
    </citation>
    <scope>IDENTIFICATION</scope>
</reference>
<gene>
    <name evidence="10" type="primary">ADGRG3</name>
</gene>
<evidence type="ECO:0000256" key="1">
    <source>
        <dbReference type="ARBA" id="ARBA00004141"/>
    </source>
</evidence>
<evidence type="ECO:0000256" key="3">
    <source>
        <dbReference type="ARBA" id="ARBA00022989"/>
    </source>
</evidence>
<dbReference type="InterPro" id="IPR057244">
    <property type="entry name" value="GAIN_B"/>
</dbReference>
<evidence type="ECO:0000313" key="10">
    <source>
        <dbReference type="Ensembl" id="ENSACLP00000055961.1"/>
    </source>
</evidence>
<reference evidence="10 11" key="1">
    <citation type="submission" date="2018-05" db="EMBL/GenBank/DDBJ databases">
        <authorList>
            <person name="Datahose"/>
        </authorList>
    </citation>
    <scope>NUCLEOTIDE SEQUENCE</scope>
</reference>
<feature type="transmembrane region" description="Helical" evidence="6">
    <location>
        <begin position="369"/>
        <end position="390"/>
    </location>
</feature>
<dbReference type="Ensembl" id="ENSACLT00000075456.1">
    <property type="protein sequence ID" value="ENSACLP00000055961.1"/>
    <property type="gene ID" value="ENSACLG00000035411.1"/>
</dbReference>
<keyword evidence="2 6" id="KW-0812">Transmembrane</keyword>
<keyword evidence="11" id="KW-1185">Reference proteome</keyword>
<dbReference type="PRINTS" id="PR00249">
    <property type="entry name" value="GPCRSECRETIN"/>
</dbReference>
<comment type="subcellular location">
    <subcellularLocation>
        <location evidence="1">Membrane</location>
        <topology evidence="1">Multi-pass membrane protein</topology>
    </subcellularLocation>
</comment>
<feature type="transmembrane region" description="Helical" evidence="6">
    <location>
        <begin position="495"/>
        <end position="513"/>
    </location>
</feature>
<dbReference type="InterPro" id="IPR000832">
    <property type="entry name" value="GPCR_2_secretin-like"/>
</dbReference>
<dbReference type="Gene3D" id="2.60.220.50">
    <property type="match status" value="1"/>
</dbReference>
<feature type="signal peptide" evidence="7">
    <location>
        <begin position="1"/>
        <end position="25"/>
    </location>
</feature>
<name>A0AAX7TQQ1_ASTCA</name>
<keyword evidence="3 6" id="KW-1133">Transmembrane helix</keyword>
<feature type="transmembrane region" description="Helical" evidence="6">
    <location>
        <begin position="298"/>
        <end position="315"/>
    </location>
</feature>
<feature type="transmembrane region" description="Helical" evidence="6">
    <location>
        <begin position="466"/>
        <end position="489"/>
    </location>
</feature>
<dbReference type="GO" id="GO:0004930">
    <property type="term" value="F:G protein-coupled receptor activity"/>
    <property type="evidence" value="ECO:0007669"/>
    <property type="project" value="InterPro"/>
</dbReference>
<feature type="transmembrane region" description="Helical" evidence="6">
    <location>
        <begin position="261"/>
        <end position="286"/>
    </location>
</feature>
<dbReference type="AlphaFoldDB" id="A0AAX7TQQ1"/>
<evidence type="ECO:0000259" key="9">
    <source>
        <dbReference type="PROSITE" id="PS50261"/>
    </source>
</evidence>
<dbReference type="Pfam" id="PF01825">
    <property type="entry name" value="GPS"/>
    <property type="match status" value="1"/>
</dbReference>
<feature type="transmembrane region" description="Helical" evidence="6">
    <location>
        <begin position="335"/>
        <end position="357"/>
    </location>
</feature>
<evidence type="ECO:0000256" key="6">
    <source>
        <dbReference type="SAM" id="Phobius"/>
    </source>
</evidence>
<dbReference type="InterPro" id="IPR046338">
    <property type="entry name" value="GAIN_dom_sf"/>
</dbReference>
<evidence type="ECO:0008006" key="12">
    <source>
        <dbReference type="Google" id="ProtNLM"/>
    </source>
</evidence>
<evidence type="ECO:0000259" key="8">
    <source>
        <dbReference type="PROSITE" id="PS50221"/>
    </source>
</evidence>
<dbReference type="FunFam" id="1.20.1070.10:FF:000222">
    <property type="entry name" value="Adhesion G protein-coupled receptor G3"/>
    <property type="match status" value="1"/>
</dbReference>
<dbReference type="PROSITE" id="PS50221">
    <property type="entry name" value="GAIN_B"/>
    <property type="match status" value="1"/>
</dbReference>
<dbReference type="PROSITE" id="PS50261">
    <property type="entry name" value="G_PROTEIN_RECEP_F2_4"/>
    <property type="match status" value="1"/>
</dbReference>
<proteinExistence type="predicted"/>
<evidence type="ECO:0000256" key="2">
    <source>
        <dbReference type="ARBA" id="ARBA00022692"/>
    </source>
</evidence>
<dbReference type="GO" id="GO:0007166">
    <property type="term" value="P:cell surface receptor signaling pathway"/>
    <property type="evidence" value="ECO:0007669"/>
    <property type="project" value="InterPro"/>
</dbReference>
<protein>
    <recommendedName>
        <fullName evidence="12">Adhesion G protein-coupled receptor G3</fullName>
    </recommendedName>
</protein>
<feature type="transmembrane region" description="Helical" evidence="6">
    <location>
        <begin position="424"/>
        <end position="446"/>
    </location>
</feature>
<dbReference type="Pfam" id="PF00002">
    <property type="entry name" value="7tm_2"/>
    <property type="match status" value="1"/>
</dbReference>
<dbReference type="InterPro" id="IPR000203">
    <property type="entry name" value="GPS"/>
</dbReference>
<dbReference type="GO" id="GO:0007189">
    <property type="term" value="P:adenylate cyclase-activating G protein-coupled receptor signaling pathway"/>
    <property type="evidence" value="ECO:0007669"/>
    <property type="project" value="TreeGrafter"/>
</dbReference>
<evidence type="ECO:0000313" key="11">
    <source>
        <dbReference type="Proteomes" id="UP000265100"/>
    </source>
</evidence>
<feature type="domain" description="G-protein coupled receptors family 2 profile 2" evidence="9">
    <location>
        <begin position="262"/>
        <end position="517"/>
    </location>
</feature>
<reference evidence="10" key="3">
    <citation type="submission" date="2025-08" db="UniProtKB">
        <authorList>
            <consortium name="Ensembl"/>
        </authorList>
    </citation>
    <scope>IDENTIFICATION</scope>
</reference>
<dbReference type="GeneTree" id="ENSGT00940000154285"/>
<sequence length="536" mass="60218">MQSMKWWLLFWLVFFLSHQPPACRSSPPVCRNRPGPPGQFSCRGQCNGRCCKEVLANIFKTGSCDDAVNAIKELQEILEEEEISGASSSIISDTVVALQYKPNRTFRGLDIYASDNQVQPGQSPPSSRVRVQLPSELQAGPNNKIVFCMIKWPETYQTDVYDRRLFGLSVQRKRISGLQQRVNITINLTKEINDTQKPSCQFINFSPNTFSEDGCITLWTRGQNNVTCSCDHLTYFAVLLLPVSGSDTNGTGSLSPKDQEILTYITLIGCSLSLFALVITVLLFITNRKVREDVSMKVHINLVIALILLNLHFLLSSRVAAVSSTGVCLYMALALHYSLLTTFSWMALEGFHLYLLLVKVFNIYIKRYLLKLSVVGWGVPAVIVSVVVIIDRGFYSPVSLDASKSNNTDICYITNDKVKMGTTLGPFILVFLFNMIMFAVTIRRVWTLRKTTEFGQSNRDRAKNDICTLLGVMTLLGITWGLVFFSFGYLTTPGIYLFCILNSLQGFFIFLWFMMSLRKAKTAVTKTSNETRSTST</sequence>
<accession>A0AAX7TQQ1</accession>
<keyword evidence="7" id="KW-0732">Signal</keyword>
<feature type="chain" id="PRO_5044328499" description="Adhesion G protein-coupled receptor G3" evidence="7">
    <location>
        <begin position="26"/>
        <end position="536"/>
    </location>
</feature>
<dbReference type="Proteomes" id="UP000265100">
    <property type="component" value="Chromosome 1"/>
</dbReference>
<evidence type="ECO:0000256" key="7">
    <source>
        <dbReference type="SAM" id="SignalP"/>
    </source>
</evidence>